<protein>
    <submittedName>
        <fullName evidence="3">Uncharacterized protein</fullName>
    </submittedName>
</protein>
<proteinExistence type="predicted"/>
<feature type="compositionally biased region" description="Basic and acidic residues" evidence="2">
    <location>
        <begin position="30"/>
        <end position="41"/>
    </location>
</feature>
<dbReference type="Pfam" id="PF07891">
    <property type="entry name" value="DUF1666"/>
    <property type="match status" value="1"/>
</dbReference>
<feature type="compositionally biased region" description="Acidic residues" evidence="2">
    <location>
        <begin position="50"/>
        <end position="59"/>
    </location>
</feature>
<dbReference type="PANTHER" id="PTHR46702:SF1">
    <property type="entry name" value="DUF1666 FAMILY PROTEIN (DUF1666)"/>
    <property type="match status" value="1"/>
</dbReference>
<accession>A0AAV6JF01</accession>
<gene>
    <name evidence="3" type="ORF">RHGRI_025275</name>
</gene>
<evidence type="ECO:0000256" key="1">
    <source>
        <dbReference type="SAM" id="Coils"/>
    </source>
</evidence>
<reference evidence="3" key="1">
    <citation type="submission" date="2020-08" db="EMBL/GenBank/DDBJ databases">
        <title>Plant Genome Project.</title>
        <authorList>
            <person name="Zhang R.-G."/>
        </authorList>
    </citation>
    <scope>NUCLEOTIDE SEQUENCE</scope>
    <source>
        <strain evidence="3">WSP0</strain>
        <tissue evidence="3">Leaf</tissue>
    </source>
</reference>
<feature type="region of interest" description="Disordered" evidence="2">
    <location>
        <begin position="1"/>
        <end position="59"/>
    </location>
</feature>
<keyword evidence="4" id="KW-1185">Reference proteome</keyword>
<name>A0AAV6JF01_9ERIC</name>
<evidence type="ECO:0000256" key="2">
    <source>
        <dbReference type="SAM" id="MobiDB-lite"/>
    </source>
</evidence>
<dbReference type="Proteomes" id="UP000823749">
    <property type="component" value="Chromosome 8"/>
</dbReference>
<comment type="caution">
    <text evidence="3">The sequence shown here is derived from an EMBL/GenBank/DDBJ whole genome shotgun (WGS) entry which is preliminary data.</text>
</comment>
<feature type="compositionally biased region" description="Acidic residues" evidence="2">
    <location>
        <begin position="84"/>
        <end position="95"/>
    </location>
</feature>
<dbReference type="EMBL" id="JACTNZ010000008">
    <property type="protein sequence ID" value="KAG5538139.1"/>
    <property type="molecule type" value="Genomic_DNA"/>
</dbReference>
<feature type="coiled-coil region" evidence="1">
    <location>
        <begin position="384"/>
        <end position="411"/>
    </location>
</feature>
<organism evidence="3 4">
    <name type="scientific">Rhododendron griersonianum</name>
    <dbReference type="NCBI Taxonomy" id="479676"/>
    <lineage>
        <taxon>Eukaryota</taxon>
        <taxon>Viridiplantae</taxon>
        <taxon>Streptophyta</taxon>
        <taxon>Embryophyta</taxon>
        <taxon>Tracheophyta</taxon>
        <taxon>Spermatophyta</taxon>
        <taxon>Magnoliopsida</taxon>
        <taxon>eudicotyledons</taxon>
        <taxon>Gunneridae</taxon>
        <taxon>Pentapetalae</taxon>
        <taxon>asterids</taxon>
        <taxon>Ericales</taxon>
        <taxon>Ericaceae</taxon>
        <taxon>Ericoideae</taxon>
        <taxon>Rhodoreae</taxon>
        <taxon>Rhododendron</taxon>
    </lineage>
</organism>
<keyword evidence="1" id="KW-0175">Coiled coil</keyword>
<evidence type="ECO:0000313" key="3">
    <source>
        <dbReference type="EMBL" id="KAG5538139.1"/>
    </source>
</evidence>
<sequence>MNFFKVKSFRKAHRSNLDKDAENKSVPTLEEPKNDKSDDLGKSVNVEPATEAEEDDDDFILDEVKRRLKELRRNSFMVLIPEESGLEDEEEEEQGETSSSEWRDVEPESRQPWCGFDAAYDKYCEQMLFFDRLNAQQLNEGNEQGISYWSRWKAVVAAFGGGCGLPFIEEGYVLIGFSLQEDRKITSLSSHHMPATPSPRSASKKLTSPLRCLSLKRIEGPDNETEHLQQPENHPLLDLETAYVAQVCLTWEALHSQYTNLSQNISCQPENPTCYNQSAQQFQQFQVLLQRYIENEPFEQGLRAEIYARSRSSFPNLLQVPNIQGSDKKGVEREESDSVVLATDLITVMESSIFTFHLFLKTDKKRSSGVCNIFGGQNQLATPLQQVQSSLEKKEMKLKELRKRMKGWKNKSWPATQDGVELFFSLVDVKVMSRVLRMVRITKEQLFWCEEKMKKLDLSEGRLQREPSPILFPC</sequence>
<dbReference type="InterPro" id="IPR012870">
    <property type="entry name" value="DUF1666"/>
</dbReference>
<dbReference type="AlphaFoldDB" id="A0AAV6JF01"/>
<evidence type="ECO:0000313" key="4">
    <source>
        <dbReference type="Proteomes" id="UP000823749"/>
    </source>
</evidence>
<dbReference type="PANTHER" id="PTHR46702">
    <property type="entry name" value="DNA LIGASE (DUF1666)-RELATED"/>
    <property type="match status" value="1"/>
</dbReference>
<feature type="region of interest" description="Disordered" evidence="2">
    <location>
        <begin position="82"/>
        <end position="108"/>
    </location>
</feature>